<dbReference type="Proteomes" id="UP000752814">
    <property type="component" value="Unassembled WGS sequence"/>
</dbReference>
<protein>
    <submittedName>
        <fullName evidence="1">Uncharacterized protein</fullName>
    </submittedName>
</protein>
<sequence>MTNDTAAKHVIAYYWDAFDPVVLLYNSQNNSIDKLGLTQINFSASENKICTGKMEDDEYIPCPQQVKLTKNTTCMKCSSPAIPVLECVFEPRCEGERCGSPLFCTRPHVVYLALYSNLIKVGMTSEKRFKERITEQGADAAAEIFVCRNRLEARTLEKEISARFKIPQEIKPGALMKQWVTAPSMPQMQNVYSTYLQKISTWKKPLNKDLDAFDKYPITTRPKSPPKIVHSKGKHTGSVMGIKGRFLVYSTPKGARALDLSDLVGRTIFINADDDSR</sequence>
<evidence type="ECO:0000313" key="2">
    <source>
        <dbReference type="Proteomes" id="UP000752814"/>
    </source>
</evidence>
<comment type="caution">
    <text evidence="1">The sequence shown here is derived from an EMBL/GenBank/DDBJ whole genome shotgun (WGS) entry which is preliminary data.</text>
</comment>
<proteinExistence type="predicted"/>
<evidence type="ECO:0000313" key="1">
    <source>
        <dbReference type="EMBL" id="TQS81635.1"/>
    </source>
</evidence>
<dbReference type="Pfam" id="PF10977">
    <property type="entry name" value="DUF2797"/>
    <property type="match status" value="1"/>
</dbReference>
<dbReference type="EMBL" id="LVVT01000022">
    <property type="protein sequence ID" value="TQS81635.1"/>
    <property type="molecule type" value="Genomic_DNA"/>
</dbReference>
<dbReference type="InterPro" id="IPR021246">
    <property type="entry name" value="DUF2797"/>
</dbReference>
<reference evidence="1" key="1">
    <citation type="submission" date="2016-03" db="EMBL/GenBank/DDBJ databases">
        <authorList>
            <person name="Borrel G."/>
            <person name="Mccann A."/>
            <person name="O'Toole P.W."/>
        </authorList>
    </citation>
    <scope>NUCLEOTIDE SEQUENCE</scope>
    <source>
        <strain evidence="1">183</strain>
    </source>
</reference>
<organism evidence="1 2">
    <name type="scientific">Candidatus Methanomassiliicoccus intestinalis</name>
    <dbReference type="NCBI Taxonomy" id="1406512"/>
    <lineage>
        <taxon>Archaea</taxon>
        <taxon>Methanobacteriati</taxon>
        <taxon>Thermoplasmatota</taxon>
        <taxon>Thermoplasmata</taxon>
        <taxon>Methanomassiliicoccales</taxon>
        <taxon>Methanomassiliicoccaceae</taxon>
        <taxon>Methanomassiliicoccus</taxon>
    </lineage>
</organism>
<gene>
    <name evidence="1" type="ORF">A3207_04335</name>
</gene>
<dbReference type="AlphaFoldDB" id="A0A8J8PCI7"/>
<name>A0A8J8PCI7_9ARCH</name>
<accession>A0A8J8PCI7</accession>
<dbReference type="RefSeq" id="WP_400195030.1">
    <property type="nucleotide sequence ID" value="NZ_CAYAYE010000010.1"/>
</dbReference>